<dbReference type="Pfam" id="PF09685">
    <property type="entry name" value="MamF_MmsF"/>
    <property type="match status" value="1"/>
</dbReference>
<dbReference type="Proteomes" id="UP000323317">
    <property type="component" value="Unassembled WGS sequence"/>
</dbReference>
<evidence type="ECO:0000256" key="2">
    <source>
        <dbReference type="ARBA" id="ARBA00022692"/>
    </source>
</evidence>
<dbReference type="AlphaFoldDB" id="A0A5D4KFM2"/>
<comment type="caution">
    <text evidence="6">The sequence shown here is derived from an EMBL/GenBank/DDBJ whole genome shotgun (WGS) entry which is preliminary data.</text>
</comment>
<evidence type="ECO:0000256" key="5">
    <source>
        <dbReference type="SAM" id="Phobius"/>
    </source>
</evidence>
<accession>A0A5D4KFM2</accession>
<evidence type="ECO:0000313" key="6">
    <source>
        <dbReference type="EMBL" id="TYR76098.1"/>
    </source>
</evidence>
<feature type="transmembrane region" description="Helical" evidence="5">
    <location>
        <begin position="42"/>
        <end position="69"/>
    </location>
</feature>
<protein>
    <submittedName>
        <fullName evidence="6">DUF4870 domain-containing protein</fullName>
    </submittedName>
</protein>
<dbReference type="InterPro" id="IPR019109">
    <property type="entry name" value="MamF_MmsF"/>
</dbReference>
<evidence type="ECO:0000313" key="7">
    <source>
        <dbReference type="Proteomes" id="UP000323317"/>
    </source>
</evidence>
<feature type="transmembrane region" description="Helical" evidence="5">
    <location>
        <begin position="75"/>
        <end position="97"/>
    </location>
</feature>
<proteinExistence type="predicted"/>
<feature type="transmembrane region" description="Helical" evidence="5">
    <location>
        <begin position="12"/>
        <end position="30"/>
    </location>
</feature>
<keyword evidence="3 5" id="KW-1133">Transmembrane helix</keyword>
<evidence type="ECO:0000256" key="1">
    <source>
        <dbReference type="ARBA" id="ARBA00004141"/>
    </source>
</evidence>
<name>A0A5D4KFM2_9BACI</name>
<organism evidence="6 7">
    <name type="scientific">Rossellomorea vietnamensis</name>
    <dbReference type="NCBI Taxonomy" id="218284"/>
    <lineage>
        <taxon>Bacteria</taxon>
        <taxon>Bacillati</taxon>
        <taxon>Bacillota</taxon>
        <taxon>Bacilli</taxon>
        <taxon>Bacillales</taxon>
        <taxon>Bacillaceae</taxon>
        <taxon>Rossellomorea</taxon>
    </lineage>
</organism>
<keyword evidence="4 5" id="KW-0472">Membrane</keyword>
<keyword evidence="2 5" id="KW-0812">Transmembrane</keyword>
<dbReference type="EMBL" id="VTEH01000004">
    <property type="protein sequence ID" value="TYR76098.1"/>
    <property type="molecule type" value="Genomic_DNA"/>
</dbReference>
<evidence type="ECO:0000256" key="3">
    <source>
        <dbReference type="ARBA" id="ARBA00022989"/>
    </source>
</evidence>
<evidence type="ECO:0000256" key="4">
    <source>
        <dbReference type="ARBA" id="ARBA00023136"/>
    </source>
</evidence>
<sequence length="104" mass="11491">MDTNRLLSSLSYFSIFFAGFIFPIIVYFLVDDPETKRHAKSAFLSHLLPLIAVPLVIAGVFFDIGVLAVGSGIPIFIFITIGFSLLISLVVVIWNVYKGIKVLL</sequence>
<reference evidence="6 7" key="1">
    <citation type="submission" date="2019-08" db="EMBL/GenBank/DDBJ databases">
        <title>Bacillus genomes from the desert of Cuatro Cienegas, Coahuila.</title>
        <authorList>
            <person name="Olmedo-Alvarez G."/>
        </authorList>
    </citation>
    <scope>NUCLEOTIDE SEQUENCE [LARGE SCALE GENOMIC DNA]</scope>
    <source>
        <strain evidence="6 7">CH40_1T</strain>
    </source>
</reference>
<comment type="subcellular location">
    <subcellularLocation>
        <location evidence="1">Membrane</location>
        <topology evidence="1">Multi-pass membrane protein</topology>
    </subcellularLocation>
</comment>
<gene>
    <name evidence="6" type="ORF">FZC79_08055</name>
</gene>